<dbReference type="InterPro" id="IPR026590">
    <property type="entry name" value="Ssirtuin_cat_dom"/>
</dbReference>
<evidence type="ECO:0000256" key="3">
    <source>
        <dbReference type="ARBA" id="ARBA00022723"/>
    </source>
</evidence>
<dbReference type="Gene3D" id="3.40.50.1220">
    <property type="entry name" value="TPP-binding domain"/>
    <property type="match status" value="1"/>
</dbReference>
<dbReference type="GO" id="GO:0003714">
    <property type="term" value="F:transcription corepressor activity"/>
    <property type="evidence" value="ECO:0007669"/>
    <property type="project" value="TreeGrafter"/>
</dbReference>
<dbReference type="PANTHER" id="PTHR11085">
    <property type="entry name" value="NAD-DEPENDENT PROTEIN DEACYLASE SIRTUIN-5, MITOCHONDRIAL-RELATED"/>
    <property type="match status" value="1"/>
</dbReference>
<dbReference type="EC" id="2.3.1.286" evidence="1"/>
<dbReference type="PROSITE" id="PS50305">
    <property type="entry name" value="SIRTUIN"/>
    <property type="match status" value="1"/>
</dbReference>
<name>A0A8S1D6I9_9INSE</name>
<evidence type="ECO:0000313" key="11">
    <source>
        <dbReference type="Proteomes" id="UP000494165"/>
    </source>
</evidence>
<evidence type="ECO:0000256" key="8">
    <source>
        <dbReference type="SAM" id="MobiDB-lite"/>
    </source>
</evidence>
<feature type="domain" description="Deacetylase sirtuin-type" evidence="9">
    <location>
        <begin position="50"/>
        <end position="292"/>
    </location>
</feature>
<evidence type="ECO:0000256" key="1">
    <source>
        <dbReference type="ARBA" id="ARBA00012928"/>
    </source>
</evidence>
<feature type="binding site" evidence="7">
    <location>
        <position position="197"/>
    </location>
    <ligand>
        <name>Zn(2+)</name>
        <dbReference type="ChEBI" id="CHEBI:29105"/>
    </ligand>
</feature>
<organism evidence="10 11">
    <name type="scientific">Cloeon dipterum</name>
    <dbReference type="NCBI Taxonomy" id="197152"/>
    <lineage>
        <taxon>Eukaryota</taxon>
        <taxon>Metazoa</taxon>
        <taxon>Ecdysozoa</taxon>
        <taxon>Arthropoda</taxon>
        <taxon>Hexapoda</taxon>
        <taxon>Insecta</taxon>
        <taxon>Pterygota</taxon>
        <taxon>Palaeoptera</taxon>
        <taxon>Ephemeroptera</taxon>
        <taxon>Pisciforma</taxon>
        <taxon>Baetidae</taxon>
        <taxon>Cloeon</taxon>
    </lineage>
</organism>
<evidence type="ECO:0000256" key="2">
    <source>
        <dbReference type="ARBA" id="ARBA00022679"/>
    </source>
</evidence>
<sequence>MDRTGNSSDMDPEQQANLAQMQPMSSSYADGLSPYEHKGKVGLEEIFDTEEEVQRKIQILASWVKQSKHIVCHTGAGISTAAGIPDFRGPQGVWTLERKGEKPKFNKSFNEVMPTSTHMAIKTLVDHNIVKFVVSQNIDGLHLRSGLGRQHLAELHGNMFTEQCNKCNGLFLRSDATTSVGCKYLNKNCPGKKGRMCRGKIKDTILDWEHNLPEEELNMADWHSNLADLSIAMGTTMQIVPSGNLPTYAKKRGGKLVICNLQPTKHDKKADLIINTYTDRVMDGLLKALELEASSYDPSLDPTKKTFAPKEPGDGKHVFGHVLDNSKLTTVHKVLPQLADK</sequence>
<dbReference type="GO" id="GO:0000122">
    <property type="term" value="P:negative regulation of transcription by RNA polymerase II"/>
    <property type="evidence" value="ECO:0007669"/>
    <property type="project" value="TreeGrafter"/>
</dbReference>
<dbReference type="FunFam" id="3.40.50.1220:FF:000038">
    <property type="entry name" value="NAD-dependent protein deacetylase sirtuin-6 isoform X2"/>
    <property type="match status" value="1"/>
</dbReference>
<dbReference type="Pfam" id="PF02146">
    <property type="entry name" value="SIR2"/>
    <property type="match status" value="1"/>
</dbReference>
<evidence type="ECO:0000259" key="9">
    <source>
        <dbReference type="PROSITE" id="PS50305"/>
    </source>
</evidence>
<dbReference type="InterPro" id="IPR050134">
    <property type="entry name" value="NAD-dep_sirtuin_deacylases"/>
</dbReference>
<feature type="active site" description="Proton acceptor" evidence="7">
    <location>
        <position position="156"/>
    </location>
</feature>
<protein>
    <recommendedName>
        <fullName evidence="1">protein acetyllysine N-acetyltransferase</fullName>
        <ecNumber evidence="1">2.3.1.286</ecNumber>
    </recommendedName>
</protein>
<dbReference type="Proteomes" id="UP000494165">
    <property type="component" value="Unassembled WGS sequence"/>
</dbReference>
<proteinExistence type="inferred from homology"/>
<feature type="region of interest" description="Disordered" evidence="8">
    <location>
        <begin position="1"/>
        <end position="33"/>
    </location>
</feature>
<feature type="binding site" evidence="7">
    <location>
        <position position="164"/>
    </location>
    <ligand>
        <name>Zn(2+)</name>
        <dbReference type="ChEBI" id="CHEBI:29105"/>
    </ligand>
</feature>
<evidence type="ECO:0000256" key="4">
    <source>
        <dbReference type="ARBA" id="ARBA00022833"/>
    </source>
</evidence>
<comment type="similarity">
    <text evidence="6">Belongs to the sirtuin family. Class IV subfamily.</text>
</comment>
<dbReference type="InterPro" id="IPR003000">
    <property type="entry name" value="Sirtuin"/>
</dbReference>
<gene>
    <name evidence="10" type="ORF">CLODIP_2_CD14580</name>
</gene>
<keyword evidence="2" id="KW-0808">Transferase</keyword>
<dbReference type="Gene3D" id="2.20.28.200">
    <property type="match status" value="1"/>
</dbReference>
<dbReference type="AlphaFoldDB" id="A0A8S1D6I9"/>
<dbReference type="GO" id="GO:0046969">
    <property type="term" value="F:histone H3K9 deacetylase activity, NAD-dependent"/>
    <property type="evidence" value="ECO:0007669"/>
    <property type="project" value="TreeGrafter"/>
</dbReference>
<keyword evidence="11" id="KW-1185">Reference proteome</keyword>
<keyword evidence="4 7" id="KW-0862">Zinc</keyword>
<evidence type="ECO:0000256" key="7">
    <source>
        <dbReference type="PROSITE-ProRule" id="PRU00236"/>
    </source>
</evidence>
<dbReference type="GO" id="GO:0005634">
    <property type="term" value="C:nucleus"/>
    <property type="evidence" value="ECO:0007669"/>
    <property type="project" value="TreeGrafter"/>
</dbReference>
<evidence type="ECO:0000256" key="5">
    <source>
        <dbReference type="ARBA" id="ARBA00023027"/>
    </source>
</evidence>
<evidence type="ECO:0000313" key="10">
    <source>
        <dbReference type="EMBL" id="CAB3378443.1"/>
    </source>
</evidence>
<dbReference type="EMBL" id="CADEPI010000164">
    <property type="protein sequence ID" value="CAB3378443.1"/>
    <property type="molecule type" value="Genomic_DNA"/>
</dbReference>
<dbReference type="OrthoDB" id="2919105at2759"/>
<feature type="binding site" evidence="7">
    <location>
        <position position="167"/>
    </location>
    <ligand>
        <name>Zn(2+)</name>
        <dbReference type="ChEBI" id="CHEBI:29105"/>
    </ligand>
</feature>
<feature type="compositionally biased region" description="Polar residues" evidence="8">
    <location>
        <begin position="1"/>
        <end position="28"/>
    </location>
</feature>
<evidence type="ECO:0000256" key="6">
    <source>
        <dbReference type="ARBA" id="ARBA00038170"/>
    </source>
</evidence>
<accession>A0A8S1D6I9</accession>
<keyword evidence="5" id="KW-0520">NAD</keyword>
<dbReference type="PANTHER" id="PTHR11085:SF12">
    <property type="entry name" value="NAD-DEPENDENT PROTEIN DEACYLASE SIRTUIN-6"/>
    <property type="match status" value="1"/>
</dbReference>
<dbReference type="SUPFAM" id="SSF52467">
    <property type="entry name" value="DHS-like NAD/FAD-binding domain"/>
    <property type="match status" value="1"/>
</dbReference>
<dbReference type="GO" id="GO:0070403">
    <property type="term" value="F:NAD+ binding"/>
    <property type="evidence" value="ECO:0007669"/>
    <property type="project" value="InterPro"/>
</dbReference>
<dbReference type="InterPro" id="IPR029035">
    <property type="entry name" value="DHS-like_NAD/FAD-binding_dom"/>
</dbReference>
<keyword evidence="3 7" id="KW-0479">Metal-binding</keyword>
<reference evidence="10 11" key="1">
    <citation type="submission" date="2020-04" db="EMBL/GenBank/DDBJ databases">
        <authorList>
            <person name="Alioto T."/>
            <person name="Alioto T."/>
            <person name="Gomez Garrido J."/>
        </authorList>
    </citation>
    <scope>NUCLEOTIDE SEQUENCE [LARGE SCALE GENOMIC DNA]</scope>
</reference>
<feature type="binding site" evidence="7">
    <location>
        <position position="189"/>
    </location>
    <ligand>
        <name>Zn(2+)</name>
        <dbReference type="ChEBI" id="CHEBI:29105"/>
    </ligand>
</feature>
<dbReference type="GO" id="GO:0046872">
    <property type="term" value="F:metal ion binding"/>
    <property type="evidence" value="ECO:0007669"/>
    <property type="project" value="UniProtKB-KW"/>
</dbReference>
<comment type="caution">
    <text evidence="10">The sequence shown here is derived from an EMBL/GenBank/DDBJ whole genome shotgun (WGS) entry which is preliminary data.</text>
</comment>